<dbReference type="EMBL" id="JAVHNR010000001">
    <property type="protein sequence ID" value="KAK6357781.1"/>
    <property type="molecule type" value="Genomic_DNA"/>
</dbReference>
<protein>
    <recommendedName>
        <fullName evidence="3">F-box domain-containing protein</fullName>
    </recommendedName>
</protein>
<evidence type="ECO:0000313" key="1">
    <source>
        <dbReference type="EMBL" id="KAK6357781.1"/>
    </source>
</evidence>
<comment type="caution">
    <text evidence="1">The sequence shown here is derived from an EMBL/GenBank/DDBJ whole genome shotgun (WGS) entry which is preliminary data.</text>
</comment>
<gene>
    <name evidence="1" type="ORF">TWF718_002087</name>
</gene>
<reference evidence="1 2" key="1">
    <citation type="submission" date="2019-10" db="EMBL/GenBank/DDBJ databases">
        <authorList>
            <person name="Palmer J.M."/>
        </authorList>
    </citation>
    <scope>NUCLEOTIDE SEQUENCE [LARGE SCALE GENOMIC DNA]</scope>
    <source>
        <strain evidence="1 2">TWF718</strain>
    </source>
</reference>
<name>A0AAN8RT20_9PEZI</name>
<dbReference type="AlphaFoldDB" id="A0AAN8RT20"/>
<sequence length="250" mass="28309">MSLSNLPKEIHHEILLHLDELVDQIASAAAFPLWSSLLQTKSLQATRYYCDNPNRRSSPLIHKIVRELSSQVSCVVSNGNVESYRLRFLKGSWWENPNFQDTWDISTCRFLDEPLMKPAPGFDSKPLWKVEISTISPLSWSYPQFFECLGSTTVRDFIDASTGGNINLEGYMEGEGLPPGTYQEIVLSGATVYNGGWVYSEQKGPHPKDSEIVMTTTVNIIRRSTKHYQEWMATDQHLRAAGKPVQLRSV</sequence>
<keyword evidence="2" id="KW-1185">Reference proteome</keyword>
<evidence type="ECO:0008006" key="3">
    <source>
        <dbReference type="Google" id="ProtNLM"/>
    </source>
</evidence>
<organism evidence="1 2">
    <name type="scientific">Orbilia javanica</name>
    <dbReference type="NCBI Taxonomy" id="47235"/>
    <lineage>
        <taxon>Eukaryota</taxon>
        <taxon>Fungi</taxon>
        <taxon>Dikarya</taxon>
        <taxon>Ascomycota</taxon>
        <taxon>Pezizomycotina</taxon>
        <taxon>Orbiliomycetes</taxon>
        <taxon>Orbiliales</taxon>
        <taxon>Orbiliaceae</taxon>
        <taxon>Orbilia</taxon>
    </lineage>
</organism>
<accession>A0AAN8RT20</accession>
<proteinExistence type="predicted"/>
<evidence type="ECO:0000313" key="2">
    <source>
        <dbReference type="Proteomes" id="UP001313282"/>
    </source>
</evidence>
<dbReference type="Proteomes" id="UP001313282">
    <property type="component" value="Unassembled WGS sequence"/>
</dbReference>